<evidence type="ECO:0000313" key="2">
    <source>
        <dbReference type="Proteomes" id="UP001597101"/>
    </source>
</evidence>
<gene>
    <name evidence="1" type="ORF">ACFQ14_05555</name>
</gene>
<name>A0ABW3FHK9_9HYPH</name>
<dbReference type="EMBL" id="JBHTJV010000003">
    <property type="protein sequence ID" value="MFD0915867.1"/>
    <property type="molecule type" value="Genomic_DNA"/>
</dbReference>
<evidence type="ECO:0000313" key="1">
    <source>
        <dbReference type="EMBL" id="MFD0915867.1"/>
    </source>
</evidence>
<accession>A0ABW3FHK9</accession>
<dbReference type="Proteomes" id="UP001597101">
    <property type="component" value="Unassembled WGS sequence"/>
</dbReference>
<comment type="caution">
    <text evidence="1">The sequence shown here is derived from an EMBL/GenBank/DDBJ whole genome shotgun (WGS) entry which is preliminary data.</text>
</comment>
<protein>
    <submittedName>
        <fullName evidence="1">Uncharacterized protein</fullName>
    </submittedName>
</protein>
<organism evidence="1 2">
    <name type="scientific">Pseudahrensia aquimaris</name>
    <dbReference type="NCBI Taxonomy" id="744461"/>
    <lineage>
        <taxon>Bacteria</taxon>
        <taxon>Pseudomonadati</taxon>
        <taxon>Pseudomonadota</taxon>
        <taxon>Alphaproteobacteria</taxon>
        <taxon>Hyphomicrobiales</taxon>
        <taxon>Ahrensiaceae</taxon>
        <taxon>Pseudahrensia</taxon>
    </lineage>
</organism>
<sequence>MSFRIKSGLSNLASAIRRRISRTSIKARLEKRANDIAARFERETDETRFRGVRTGGGLELVGTDQPTLREPAP</sequence>
<dbReference type="RefSeq" id="WP_377211712.1">
    <property type="nucleotide sequence ID" value="NZ_JBHTJV010000003.1"/>
</dbReference>
<proteinExistence type="predicted"/>
<keyword evidence="2" id="KW-1185">Reference proteome</keyword>
<reference evidence="2" key="1">
    <citation type="journal article" date="2019" name="Int. J. Syst. Evol. Microbiol.">
        <title>The Global Catalogue of Microorganisms (GCM) 10K type strain sequencing project: providing services to taxonomists for standard genome sequencing and annotation.</title>
        <authorList>
            <consortium name="The Broad Institute Genomics Platform"/>
            <consortium name="The Broad Institute Genome Sequencing Center for Infectious Disease"/>
            <person name="Wu L."/>
            <person name="Ma J."/>
        </authorList>
    </citation>
    <scope>NUCLEOTIDE SEQUENCE [LARGE SCALE GENOMIC DNA]</scope>
    <source>
        <strain evidence="2">CCUG 60023</strain>
    </source>
</reference>